<accession>A0A433QDM4</accession>
<evidence type="ECO:0000313" key="3">
    <source>
        <dbReference type="Proteomes" id="UP000274822"/>
    </source>
</evidence>
<feature type="compositionally biased region" description="Pro residues" evidence="1">
    <location>
        <begin position="116"/>
        <end position="130"/>
    </location>
</feature>
<protein>
    <submittedName>
        <fullName evidence="2">Uncharacterized protein</fullName>
    </submittedName>
</protein>
<name>A0A433QDM4_9FUNG</name>
<feature type="compositionally biased region" description="Low complexity" evidence="1">
    <location>
        <begin position="100"/>
        <end position="114"/>
    </location>
</feature>
<comment type="caution">
    <text evidence="2">The sequence shown here is derived from an EMBL/GenBank/DDBJ whole genome shotgun (WGS) entry which is preliminary data.</text>
</comment>
<dbReference type="EMBL" id="RBNJ01007641">
    <property type="protein sequence ID" value="RUS27857.1"/>
    <property type="molecule type" value="Genomic_DNA"/>
</dbReference>
<keyword evidence="3" id="KW-1185">Reference proteome</keyword>
<evidence type="ECO:0000256" key="1">
    <source>
        <dbReference type="SAM" id="MobiDB-lite"/>
    </source>
</evidence>
<feature type="region of interest" description="Disordered" evidence="1">
    <location>
        <begin position="100"/>
        <end position="138"/>
    </location>
</feature>
<dbReference type="Proteomes" id="UP000274822">
    <property type="component" value="Unassembled WGS sequence"/>
</dbReference>
<gene>
    <name evidence="2" type="ORF">BC938DRAFT_482638</name>
</gene>
<feature type="compositionally biased region" description="Low complexity" evidence="1">
    <location>
        <begin position="180"/>
        <end position="189"/>
    </location>
</feature>
<feature type="region of interest" description="Disordered" evidence="1">
    <location>
        <begin position="160"/>
        <end position="206"/>
    </location>
</feature>
<organism evidence="2 3">
    <name type="scientific">Jimgerdemannia flammicorona</name>
    <dbReference type="NCBI Taxonomy" id="994334"/>
    <lineage>
        <taxon>Eukaryota</taxon>
        <taxon>Fungi</taxon>
        <taxon>Fungi incertae sedis</taxon>
        <taxon>Mucoromycota</taxon>
        <taxon>Mucoromycotina</taxon>
        <taxon>Endogonomycetes</taxon>
        <taxon>Endogonales</taxon>
        <taxon>Endogonaceae</taxon>
        <taxon>Jimgerdemannia</taxon>
    </lineage>
</organism>
<sequence length="337" mass="36385">MFFSGLPTSPTNKGTVVSVFALDRIIENGWLRKSHIGGCLFSYIAIKTSAMIVPTMAFNFSPYQSSTLVGLILKMENGLESSHWQKLTILHTITNLTCTASSPSPQPQVSTQAPMNPFPRQPPLPAPPPVSSTTSPAPTTLFPSSTATLLSVSSTAVLASSPSTLTPTPWCTSPLPPLPASSRSTRTSPWGSTLRRHSPTGTSQTTVTGAETCWRGWLSCGAWVGMQGQALLFILSSQPPTIPIPPSPPALSTTEPPDLPTFLITHLSAVAQGLGPTLRPLRTEIEYWLTRFTKYLDEGVPAEFGNDWKRMCRIWDVEIVRKAEVEVVEKNAVIMSG</sequence>
<evidence type="ECO:0000313" key="2">
    <source>
        <dbReference type="EMBL" id="RUS27857.1"/>
    </source>
</evidence>
<proteinExistence type="predicted"/>
<dbReference type="AlphaFoldDB" id="A0A433QDM4"/>
<reference evidence="2 3" key="1">
    <citation type="journal article" date="2018" name="New Phytol.">
        <title>Phylogenomics of Endogonaceae and evolution of mycorrhizas within Mucoromycota.</title>
        <authorList>
            <person name="Chang Y."/>
            <person name="Desiro A."/>
            <person name="Na H."/>
            <person name="Sandor L."/>
            <person name="Lipzen A."/>
            <person name="Clum A."/>
            <person name="Barry K."/>
            <person name="Grigoriev I.V."/>
            <person name="Martin F.M."/>
            <person name="Stajich J.E."/>
            <person name="Smith M.E."/>
            <person name="Bonito G."/>
            <person name="Spatafora J.W."/>
        </authorList>
    </citation>
    <scope>NUCLEOTIDE SEQUENCE [LARGE SCALE GENOMIC DNA]</scope>
    <source>
        <strain evidence="2 3">AD002</strain>
    </source>
</reference>